<comment type="caution">
    <text evidence="7">The sequence shown here is derived from an EMBL/GenBank/DDBJ whole genome shotgun (WGS) entry which is preliminary data.</text>
</comment>
<keyword evidence="5 6" id="KW-0472">Membrane</keyword>
<evidence type="ECO:0000256" key="4">
    <source>
        <dbReference type="ARBA" id="ARBA00022989"/>
    </source>
</evidence>
<dbReference type="AlphaFoldDB" id="A0A9X2JHV3"/>
<evidence type="ECO:0000313" key="8">
    <source>
        <dbReference type="Proteomes" id="UP001155241"/>
    </source>
</evidence>
<dbReference type="Pfam" id="PF04277">
    <property type="entry name" value="OAD_gamma"/>
    <property type="match status" value="1"/>
</dbReference>
<proteinExistence type="predicted"/>
<dbReference type="EMBL" id="JAMXLR010000073">
    <property type="protein sequence ID" value="MCO6046435.1"/>
    <property type="molecule type" value="Genomic_DNA"/>
</dbReference>
<sequence length="107" mass="11396">MIFAAGAVLAQAADEPSRGWQAVVEGNGIAISLMGMTIVFVALVLITVFIAMVPSLLAWLDPILPKGHSHHAPPTPDEQSPLDQERVVAAIGMVLHTEFQKTLSQSK</sequence>
<evidence type="ECO:0000313" key="7">
    <source>
        <dbReference type="EMBL" id="MCO6046435.1"/>
    </source>
</evidence>
<protein>
    <submittedName>
        <fullName evidence="7">OadG family protein</fullName>
    </submittedName>
</protein>
<accession>A0A9X2JHV3</accession>
<comment type="subcellular location">
    <subcellularLocation>
        <location evidence="1">Cell membrane</location>
    </subcellularLocation>
</comment>
<evidence type="ECO:0000256" key="3">
    <source>
        <dbReference type="ARBA" id="ARBA00022692"/>
    </source>
</evidence>
<keyword evidence="4 6" id="KW-1133">Transmembrane helix</keyword>
<evidence type="ECO:0000256" key="2">
    <source>
        <dbReference type="ARBA" id="ARBA00022475"/>
    </source>
</evidence>
<evidence type="ECO:0000256" key="6">
    <source>
        <dbReference type="SAM" id="Phobius"/>
    </source>
</evidence>
<gene>
    <name evidence="7" type="ORF">NG895_21260</name>
</gene>
<dbReference type="GO" id="GO:0005886">
    <property type="term" value="C:plasma membrane"/>
    <property type="evidence" value="ECO:0007669"/>
    <property type="project" value="UniProtKB-SubCell"/>
</dbReference>
<dbReference type="Proteomes" id="UP001155241">
    <property type="component" value="Unassembled WGS sequence"/>
</dbReference>
<name>A0A9X2JHV3_9BACT</name>
<dbReference type="GO" id="GO:0015081">
    <property type="term" value="F:sodium ion transmembrane transporter activity"/>
    <property type="evidence" value="ECO:0007669"/>
    <property type="project" value="InterPro"/>
</dbReference>
<evidence type="ECO:0000256" key="5">
    <source>
        <dbReference type="ARBA" id="ARBA00023136"/>
    </source>
</evidence>
<keyword evidence="8" id="KW-1185">Reference proteome</keyword>
<evidence type="ECO:0000256" key="1">
    <source>
        <dbReference type="ARBA" id="ARBA00004236"/>
    </source>
</evidence>
<reference evidence="7" key="1">
    <citation type="submission" date="2022-06" db="EMBL/GenBank/DDBJ databases">
        <title>Aeoliella straminimaris, a novel planctomycete from sediments.</title>
        <authorList>
            <person name="Vitorino I.R."/>
            <person name="Lage O.M."/>
        </authorList>
    </citation>
    <scope>NUCLEOTIDE SEQUENCE</scope>
    <source>
        <strain evidence="7">ICT_H6.2</strain>
    </source>
</reference>
<keyword evidence="3 6" id="KW-0812">Transmembrane</keyword>
<dbReference type="RefSeq" id="WP_252854549.1">
    <property type="nucleotide sequence ID" value="NZ_JAMXLR010000073.1"/>
</dbReference>
<dbReference type="GO" id="GO:0036376">
    <property type="term" value="P:sodium ion export across plasma membrane"/>
    <property type="evidence" value="ECO:0007669"/>
    <property type="project" value="InterPro"/>
</dbReference>
<dbReference type="InterPro" id="IPR005899">
    <property type="entry name" value="Na_pump_deCOase"/>
</dbReference>
<organism evidence="7 8">
    <name type="scientific">Aeoliella straminimaris</name>
    <dbReference type="NCBI Taxonomy" id="2954799"/>
    <lineage>
        <taxon>Bacteria</taxon>
        <taxon>Pseudomonadati</taxon>
        <taxon>Planctomycetota</taxon>
        <taxon>Planctomycetia</taxon>
        <taxon>Pirellulales</taxon>
        <taxon>Lacipirellulaceae</taxon>
        <taxon>Aeoliella</taxon>
    </lineage>
</organism>
<feature type="transmembrane region" description="Helical" evidence="6">
    <location>
        <begin position="28"/>
        <end position="60"/>
    </location>
</feature>
<keyword evidence="2" id="KW-1003">Cell membrane</keyword>